<comment type="caution">
    <text evidence="17">The sequence shown here is derived from an EMBL/GenBank/DDBJ whole genome shotgun (WGS) entry which is preliminary data.</text>
</comment>
<evidence type="ECO:0000256" key="15">
    <source>
        <dbReference type="SAM" id="SignalP"/>
    </source>
</evidence>
<feature type="transmembrane region" description="Helical" evidence="14">
    <location>
        <begin position="697"/>
        <end position="719"/>
    </location>
</feature>
<dbReference type="Proteomes" id="UP000663860">
    <property type="component" value="Unassembled WGS sequence"/>
</dbReference>
<comment type="subcellular location">
    <subcellularLocation>
        <location evidence="1">Membrane</location>
        <topology evidence="1">Multi-pass membrane protein</topology>
    </subcellularLocation>
    <subcellularLocation>
        <location evidence="13">Postsynaptic cell membrane</location>
    </subcellularLocation>
</comment>
<accession>A0A814VT86</accession>
<dbReference type="SMART" id="SM00079">
    <property type="entry name" value="PBPe"/>
    <property type="match status" value="1"/>
</dbReference>
<dbReference type="PRINTS" id="PR00248">
    <property type="entry name" value="GPCRMGR"/>
</dbReference>
<feature type="transmembrane region" description="Helical" evidence="14">
    <location>
        <begin position="610"/>
        <end position="631"/>
    </location>
</feature>
<evidence type="ECO:0000256" key="13">
    <source>
        <dbReference type="ARBA" id="ARBA00034100"/>
    </source>
</evidence>
<evidence type="ECO:0000313" key="17">
    <source>
        <dbReference type="EMBL" id="CAF1194803.1"/>
    </source>
</evidence>
<keyword evidence="2" id="KW-0813">Transport</keyword>
<evidence type="ECO:0000256" key="5">
    <source>
        <dbReference type="ARBA" id="ARBA00023018"/>
    </source>
</evidence>
<keyword evidence="8" id="KW-0675">Receptor</keyword>
<feature type="signal peptide" evidence="15">
    <location>
        <begin position="1"/>
        <end position="16"/>
    </location>
</feature>
<dbReference type="InterPro" id="IPR000337">
    <property type="entry name" value="GPCR_3"/>
</dbReference>
<dbReference type="InterPro" id="IPR028082">
    <property type="entry name" value="Peripla_BP_I"/>
</dbReference>
<feature type="transmembrane region" description="Helical" evidence="14">
    <location>
        <begin position="881"/>
        <end position="899"/>
    </location>
</feature>
<evidence type="ECO:0000256" key="4">
    <source>
        <dbReference type="ARBA" id="ARBA00022989"/>
    </source>
</evidence>
<dbReference type="GO" id="GO:0004930">
    <property type="term" value="F:G protein-coupled receptor activity"/>
    <property type="evidence" value="ECO:0007669"/>
    <property type="project" value="InterPro"/>
</dbReference>
<dbReference type="Gene3D" id="3.40.190.10">
    <property type="entry name" value="Periplasmic binding protein-like II"/>
    <property type="match status" value="1"/>
</dbReference>
<sequence>MTNIIYLLIVLATVFALVYHDSPKQKDEMMNIQQENHRVREIAMINWPSFNDTSYIYILGLFLKQHTSMLITPEERAMFMSAILLSQKKNITLNGKQFAYRLEETNGHDIIDALDRTCLSITENQILGIVGPTSSYETKTLVHFCNRSGLPILGYATTEPDLSDRNIYQTFYRMSPSDTIIAEVLLKLFQKYDWNSTNIIYQSDSYGQGGLRALTEVFGNAIKISCVIKYDLFTDQIENFRRQLEESPSRIVLVWATSEITTNIIELAMKEGNILAPGFLWILTAANLWMQLNDKQLIGTLLIRSVSPQTFDMPINRTLLKDAIEIWKTYDPQSCHDDEKQIDTYALYAFDSAWMLILAFQELCQQTSIDCSSLVNTSYCFDSRLINRKELHNIMQTMDFLGVSGHVQFHGNTTDRIMHDGLYFVIDNLQLSKANKGELHVVEVLRFNDSTSNINHKSAAQWTESENAIRWPGDSNIVPLHYALLEGKTLNITVYISPPFYMEKLYNYSNGTYEIVQEGYIFDLILLLEQRMKFHRNITVAPIHTTYNELVNCVENRTYDIVMADLTKTGNRLNQIDFSVSIYDNTMRMIVRKSTGRTTPIMAFLKPFHYSLWLSIFFVIYLFSAFIIAIFEFIDGKERSITIDVDNLNMNTPSVSDIYYKSKTETLFRSMYHTIGGLVQRGTELQARTSFSRFQTVLVWLMSVILVALFTSNMVQYFATEREKPWIQSIEDLKMCGKIGCNRIGITEQSHHADYFKKEVMNDIEINYYHLNHSLTSYTNLLDYHIDVAIVDSSSADYITQTDHCDIEMAGLPFGRTNFGVAIPKHWIYKDDLDKNLMDLRTGSAFDTLLIKWFQQKNCDREDEIKNNGFGDGLTLLQTRGLFILFSIFTTINIILFILKRSGFFNTENRQCLSNKIRECFRVPVSPLSDQSSIQHHNDLPNLSNNDHRMQQTTHEVVHSLSVNNREQYRESESKPS</sequence>
<dbReference type="Pfam" id="PF01094">
    <property type="entry name" value="ANF_receptor"/>
    <property type="match status" value="1"/>
</dbReference>
<proteinExistence type="predicted"/>
<feature type="domain" description="Ionotropic glutamate receptor C-terminal" evidence="16">
    <location>
        <begin position="489"/>
        <end position="856"/>
    </location>
</feature>
<evidence type="ECO:0000256" key="12">
    <source>
        <dbReference type="ARBA" id="ARBA00023303"/>
    </source>
</evidence>
<evidence type="ECO:0000256" key="8">
    <source>
        <dbReference type="ARBA" id="ARBA00023170"/>
    </source>
</evidence>
<evidence type="ECO:0000259" key="16">
    <source>
        <dbReference type="SMART" id="SM00079"/>
    </source>
</evidence>
<evidence type="ECO:0000256" key="6">
    <source>
        <dbReference type="ARBA" id="ARBA00023065"/>
    </source>
</evidence>
<dbReference type="PANTHER" id="PTHR18966">
    <property type="entry name" value="IONOTROPIC GLUTAMATE RECEPTOR"/>
    <property type="match status" value="1"/>
</dbReference>
<keyword evidence="12" id="KW-0407">Ion channel</keyword>
<evidence type="ECO:0000256" key="7">
    <source>
        <dbReference type="ARBA" id="ARBA00023136"/>
    </source>
</evidence>
<evidence type="ECO:0000256" key="9">
    <source>
        <dbReference type="ARBA" id="ARBA00023180"/>
    </source>
</evidence>
<dbReference type="SUPFAM" id="SSF53850">
    <property type="entry name" value="Periplasmic binding protein-like II"/>
    <property type="match status" value="1"/>
</dbReference>
<keyword evidence="15" id="KW-0732">Signal</keyword>
<keyword evidence="11" id="KW-1071">Ligand-gated ion channel</keyword>
<evidence type="ECO:0000256" key="1">
    <source>
        <dbReference type="ARBA" id="ARBA00004141"/>
    </source>
</evidence>
<keyword evidence="7 14" id="KW-0472">Membrane</keyword>
<evidence type="ECO:0000256" key="11">
    <source>
        <dbReference type="ARBA" id="ARBA00023286"/>
    </source>
</evidence>
<dbReference type="Pfam" id="PF00060">
    <property type="entry name" value="Lig_chan"/>
    <property type="match status" value="1"/>
</dbReference>
<dbReference type="Pfam" id="PF10613">
    <property type="entry name" value="Lig_chan-Glu_bd"/>
    <property type="match status" value="1"/>
</dbReference>
<dbReference type="InterPro" id="IPR015683">
    <property type="entry name" value="Ionotropic_Glu_rcpt"/>
</dbReference>
<keyword evidence="3 14" id="KW-0812">Transmembrane</keyword>
<name>A0A814VT86_9BILA</name>
<dbReference type="AlphaFoldDB" id="A0A814VT86"/>
<organism evidence="17 18">
    <name type="scientific">Adineta steineri</name>
    <dbReference type="NCBI Taxonomy" id="433720"/>
    <lineage>
        <taxon>Eukaryota</taxon>
        <taxon>Metazoa</taxon>
        <taxon>Spiralia</taxon>
        <taxon>Gnathifera</taxon>
        <taxon>Rotifera</taxon>
        <taxon>Eurotatoria</taxon>
        <taxon>Bdelloidea</taxon>
        <taxon>Adinetida</taxon>
        <taxon>Adinetidae</taxon>
        <taxon>Adineta</taxon>
    </lineage>
</organism>
<evidence type="ECO:0000256" key="10">
    <source>
        <dbReference type="ARBA" id="ARBA00023257"/>
    </source>
</evidence>
<evidence type="ECO:0000256" key="14">
    <source>
        <dbReference type="SAM" id="Phobius"/>
    </source>
</evidence>
<evidence type="ECO:0000256" key="2">
    <source>
        <dbReference type="ARBA" id="ARBA00022448"/>
    </source>
</evidence>
<keyword evidence="4 14" id="KW-1133">Transmembrane helix</keyword>
<dbReference type="InterPro" id="IPR001828">
    <property type="entry name" value="ANF_lig-bd_rcpt"/>
</dbReference>
<dbReference type="InterPro" id="IPR019594">
    <property type="entry name" value="Glu/Gly-bd"/>
</dbReference>
<evidence type="ECO:0000313" key="18">
    <source>
        <dbReference type="Proteomes" id="UP000663860"/>
    </source>
</evidence>
<evidence type="ECO:0000256" key="3">
    <source>
        <dbReference type="ARBA" id="ARBA00022692"/>
    </source>
</evidence>
<dbReference type="Gene3D" id="3.40.50.2300">
    <property type="match status" value="2"/>
</dbReference>
<dbReference type="InterPro" id="IPR001320">
    <property type="entry name" value="Iontro_rcpt_C"/>
</dbReference>
<reference evidence="17" key="1">
    <citation type="submission" date="2021-02" db="EMBL/GenBank/DDBJ databases">
        <authorList>
            <person name="Nowell W R."/>
        </authorList>
    </citation>
    <scope>NUCLEOTIDE SEQUENCE</scope>
</reference>
<keyword evidence="5" id="KW-0770">Synapse</keyword>
<keyword evidence="6" id="KW-0406">Ion transport</keyword>
<gene>
    <name evidence="17" type="ORF">IZO911_LOCUS28255</name>
</gene>
<dbReference type="GO" id="GO:0015276">
    <property type="term" value="F:ligand-gated monoatomic ion channel activity"/>
    <property type="evidence" value="ECO:0007669"/>
    <property type="project" value="InterPro"/>
</dbReference>
<protein>
    <recommendedName>
        <fullName evidence="16">Ionotropic glutamate receptor C-terminal domain-containing protein</fullName>
    </recommendedName>
</protein>
<dbReference type="SUPFAM" id="SSF53822">
    <property type="entry name" value="Periplasmic binding protein-like I"/>
    <property type="match status" value="1"/>
</dbReference>
<dbReference type="GO" id="GO:0045211">
    <property type="term" value="C:postsynaptic membrane"/>
    <property type="evidence" value="ECO:0007669"/>
    <property type="project" value="UniProtKB-SubCell"/>
</dbReference>
<dbReference type="EMBL" id="CAJNOE010000398">
    <property type="protein sequence ID" value="CAF1194803.1"/>
    <property type="molecule type" value="Genomic_DNA"/>
</dbReference>
<keyword evidence="9" id="KW-0325">Glycoprotein</keyword>
<feature type="chain" id="PRO_5032806539" description="Ionotropic glutamate receptor C-terminal domain-containing protein" evidence="15">
    <location>
        <begin position="17"/>
        <end position="977"/>
    </location>
</feature>
<dbReference type="Gene3D" id="1.10.287.70">
    <property type="match status" value="1"/>
</dbReference>
<keyword evidence="10" id="KW-0628">Postsynaptic cell membrane</keyword>